<dbReference type="Proteomes" id="UP001199054">
    <property type="component" value="Unassembled WGS sequence"/>
</dbReference>
<protein>
    <recommendedName>
        <fullName evidence="3">DUF2470 domain-containing protein</fullName>
    </recommendedName>
</protein>
<proteinExistence type="predicted"/>
<reference evidence="1 2" key="1">
    <citation type="submission" date="2021-10" db="EMBL/GenBank/DDBJ databases">
        <title>Streptomyces sp. strain SMC 277, a novel streptomycete isolated from soil.</title>
        <authorList>
            <person name="Chanama M."/>
        </authorList>
    </citation>
    <scope>NUCLEOTIDE SEQUENCE [LARGE SCALE GENOMIC DNA]</scope>
    <source>
        <strain evidence="1 2">SMC 277</strain>
    </source>
</reference>
<comment type="caution">
    <text evidence="1">The sequence shown here is derived from an EMBL/GenBank/DDBJ whole genome shotgun (WGS) entry which is preliminary data.</text>
</comment>
<evidence type="ECO:0008006" key="3">
    <source>
        <dbReference type="Google" id="ProtNLM"/>
    </source>
</evidence>
<dbReference type="EMBL" id="JAJAUY010000014">
    <property type="protein sequence ID" value="MCB5178920.1"/>
    <property type="molecule type" value="Genomic_DNA"/>
</dbReference>
<evidence type="ECO:0000313" key="2">
    <source>
        <dbReference type="Proteomes" id="UP001199054"/>
    </source>
</evidence>
<evidence type="ECO:0000313" key="1">
    <source>
        <dbReference type="EMBL" id="MCB5178920.1"/>
    </source>
</evidence>
<sequence>MNAFRKVLYADVAVLGGLGAAVEGVARERGCDIGTVFPASDAVRIETTRGVVSIEPEADQHRFRLSVHIPGFTWVIGSTDDLGSAVEAVAAWRGGLPLEEFRATFEFIELDEFVRALDNGEPTATQWADLLSSEFYEEQRGLLRRVHADEGLRELFPTVSHGGVRLRVDPLDGASRQVLVTELGAEQYRVVRVGVPEAAWGDVSADELISHLRSVFEKA</sequence>
<organism evidence="1 2">
    <name type="scientific">Streptomyces antimicrobicus</name>
    <dbReference type="NCBI Taxonomy" id="2883108"/>
    <lineage>
        <taxon>Bacteria</taxon>
        <taxon>Bacillati</taxon>
        <taxon>Actinomycetota</taxon>
        <taxon>Actinomycetes</taxon>
        <taxon>Kitasatosporales</taxon>
        <taxon>Streptomycetaceae</taxon>
        <taxon>Streptomyces</taxon>
    </lineage>
</organism>
<keyword evidence="2" id="KW-1185">Reference proteome</keyword>
<dbReference type="RefSeq" id="WP_226725742.1">
    <property type="nucleotide sequence ID" value="NZ_JAJAUY010000014.1"/>
</dbReference>
<accession>A0ABS8B2U2</accession>
<gene>
    <name evidence="1" type="ORF">LG632_05910</name>
</gene>
<name>A0ABS8B2U2_9ACTN</name>